<dbReference type="InterPro" id="IPR037523">
    <property type="entry name" value="VOC_core"/>
</dbReference>
<dbReference type="InterPro" id="IPR041736">
    <property type="entry name" value="4OHPhenylPyrv_dOase_N"/>
</dbReference>
<reference evidence="4" key="1">
    <citation type="journal article" date="2019" name="Int. J. Syst. Evol. Microbiol.">
        <title>The Global Catalogue of Microorganisms (GCM) 10K type strain sequencing project: providing services to taxonomists for standard genome sequencing and annotation.</title>
        <authorList>
            <consortium name="The Broad Institute Genomics Platform"/>
            <consortium name="The Broad Institute Genome Sequencing Center for Infectious Disease"/>
            <person name="Wu L."/>
            <person name="Ma J."/>
        </authorList>
    </citation>
    <scope>NUCLEOTIDE SEQUENCE [LARGE SCALE GENOMIC DNA]</scope>
    <source>
        <strain evidence="4">JCM 16240</strain>
    </source>
</reference>
<sequence length="295" mass="32475">MSDTDEDANPAGIQGIEFVEYLSRQPDTLGQALERLGFRPIARHRSRAVRLYRQGTMNVIVNADADTLAEYPEIESDRIHAIALHVADAAQAYDHCIRQGARPVPTRAAAMELNIPGIGGIGDSVLYLVERRPSFSIYDVDFDYEVPFPDTPVLVPGLHFFGLVQYVDPGRTAYWAEFYARLLGCRVLPPGTRFGILPNGTILRGPGGRFHLQLVEPSGDALFDVKWDEQFARLAFGVPDVPRAVQTLAARAVPFDDNEFSHPDPHGAMTMGMSYDVNFELVHSDPAASGPGQAR</sequence>
<evidence type="ECO:0000313" key="3">
    <source>
        <dbReference type="EMBL" id="GAA0214932.1"/>
    </source>
</evidence>
<keyword evidence="4" id="KW-1185">Reference proteome</keyword>
<dbReference type="SUPFAM" id="SSF54593">
    <property type="entry name" value="Glyoxalase/Bleomycin resistance protein/Dihydroxybiphenyl dioxygenase"/>
    <property type="match status" value="2"/>
</dbReference>
<organism evidence="3 4">
    <name type="scientific">Castellaniella daejeonensis</name>
    <dbReference type="NCBI Taxonomy" id="659013"/>
    <lineage>
        <taxon>Bacteria</taxon>
        <taxon>Pseudomonadati</taxon>
        <taxon>Pseudomonadota</taxon>
        <taxon>Betaproteobacteria</taxon>
        <taxon>Burkholderiales</taxon>
        <taxon>Alcaligenaceae</taxon>
        <taxon>Castellaniella</taxon>
    </lineage>
</organism>
<dbReference type="Gene3D" id="3.10.180.10">
    <property type="entry name" value="2,3-Dihydroxybiphenyl 1,2-Dioxygenase, domain 1"/>
    <property type="match status" value="2"/>
</dbReference>
<proteinExistence type="predicted"/>
<feature type="domain" description="VOC" evidence="2">
    <location>
        <begin position="15"/>
        <end position="131"/>
    </location>
</feature>
<dbReference type="Proteomes" id="UP001501176">
    <property type="component" value="Unassembled WGS sequence"/>
</dbReference>
<comment type="caution">
    <text evidence="3">The sequence shown here is derived from an EMBL/GenBank/DDBJ whole genome shotgun (WGS) entry which is preliminary data.</text>
</comment>
<dbReference type="InterPro" id="IPR029068">
    <property type="entry name" value="Glyas_Bleomycin-R_OHBP_Dase"/>
</dbReference>
<accession>A0ABP3CTC8</accession>
<evidence type="ECO:0000256" key="1">
    <source>
        <dbReference type="ARBA" id="ARBA00022723"/>
    </source>
</evidence>
<evidence type="ECO:0000259" key="2">
    <source>
        <dbReference type="PROSITE" id="PS51819"/>
    </source>
</evidence>
<dbReference type="PROSITE" id="PS51819">
    <property type="entry name" value="VOC"/>
    <property type="match status" value="1"/>
</dbReference>
<keyword evidence="1" id="KW-0479">Metal-binding</keyword>
<name>A0ABP3CTC8_9BURK</name>
<dbReference type="Pfam" id="PF14696">
    <property type="entry name" value="Glyoxalase_5"/>
    <property type="match status" value="1"/>
</dbReference>
<dbReference type="RefSeq" id="WP_325126502.1">
    <property type="nucleotide sequence ID" value="NZ_BAAAFN010000001.1"/>
</dbReference>
<gene>
    <name evidence="3" type="ORF">GCM10009125_00040</name>
</gene>
<dbReference type="CDD" id="cd08342">
    <property type="entry name" value="HPPD_N_like"/>
    <property type="match status" value="1"/>
</dbReference>
<dbReference type="EMBL" id="BAAAFN010000001">
    <property type="protein sequence ID" value="GAA0214932.1"/>
    <property type="molecule type" value="Genomic_DNA"/>
</dbReference>
<evidence type="ECO:0000313" key="4">
    <source>
        <dbReference type="Proteomes" id="UP001501176"/>
    </source>
</evidence>
<protein>
    <recommendedName>
        <fullName evidence="2">VOC domain-containing protein</fullName>
    </recommendedName>
</protein>